<evidence type="ECO:0000313" key="3">
    <source>
        <dbReference type="Proteomes" id="UP001555786"/>
    </source>
</evidence>
<feature type="transmembrane region" description="Helical" evidence="1">
    <location>
        <begin position="91"/>
        <end position="115"/>
    </location>
</feature>
<evidence type="ECO:0000313" key="2">
    <source>
        <dbReference type="EMBL" id="MEW9310117.1"/>
    </source>
</evidence>
<keyword evidence="3" id="KW-1185">Reference proteome</keyword>
<comment type="caution">
    <text evidence="2">The sequence shown here is derived from an EMBL/GenBank/DDBJ whole genome shotgun (WGS) entry which is preliminary data.</text>
</comment>
<accession>A0ABV3PWQ9</accession>
<dbReference type="RefSeq" id="WP_311934636.1">
    <property type="nucleotide sequence ID" value="NZ_JAVSCS010000009.1"/>
</dbReference>
<protein>
    <recommendedName>
        <fullName evidence="4">DUF3619 family protein</fullName>
    </recommendedName>
</protein>
<evidence type="ECO:0008006" key="4">
    <source>
        <dbReference type="Google" id="ProtNLM"/>
    </source>
</evidence>
<keyword evidence="1" id="KW-1133">Transmembrane helix</keyword>
<proteinExistence type="predicted"/>
<reference evidence="2 3" key="1">
    <citation type="submission" date="2024-07" db="EMBL/GenBank/DDBJ databases">
        <title>Description of Labrys sedimenti sp. nov., isolated from a diclofenac-degrading enrichment culture.</title>
        <authorList>
            <person name="Tancsics A."/>
            <person name="Csepanyi A."/>
        </authorList>
    </citation>
    <scope>NUCLEOTIDE SEQUENCE [LARGE SCALE GENOMIC DNA]</scope>
    <source>
        <strain evidence="2 3">LMG 23578</strain>
    </source>
</reference>
<organism evidence="2 3">
    <name type="scientific">Labrys neptuniae</name>
    <dbReference type="NCBI Taxonomy" id="376174"/>
    <lineage>
        <taxon>Bacteria</taxon>
        <taxon>Pseudomonadati</taxon>
        <taxon>Pseudomonadota</taxon>
        <taxon>Alphaproteobacteria</taxon>
        <taxon>Hyphomicrobiales</taxon>
        <taxon>Xanthobacteraceae</taxon>
        <taxon>Labrys</taxon>
    </lineage>
</organism>
<dbReference type="EMBL" id="JBFNQD010000022">
    <property type="protein sequence ID" value="MEW9310117.1"/>
    <property type="molecule type" value="Genomic_DNA"/>
</dbReference>
<keyword evidence="1" id="KW-0472">Membrane</keyword>
<evidence type="ECO:0000256" key="1">
    <source>
        <dbReference type="SAM" id="Phobius"/>
    </source>
</evidence>
<gene>
    <name evidence="2" type="ORF">ABXS05_31555</name>
</gene>
<keyword evidence="1" id="KW-0812">Transmembrane</keyword>
<sequence>MPDRPTPMDARRFAALADSHGSRLQHWPEAERAAAMAFASSAEGQAILQAAAQLDAMLDRYAVPSPTADLHARVVAAGTASLAPRRRTRRWWLGLGLAGAGLAGALAGTLAIALLDAPTRTEHLGLGATVTAFGDAGPDTEISEEGS</sequence>
<dbReference type="Proteomes" id="UP001555786">
    <property type="component" value="Unassembled WGS sequence"/>
</dbReference>
<name>A0ABV3PWQ9_9HYPH</name>